<proteinExistence type="predicted"/>
<accession>A0A6J4UNA9</accession>
<evidence type="ECO:0000256" key="1">
    <source>
        <dbReference type="SAM" id="MobiDB-lite"/>
    </source>
</evidence>
<gene>
    <name evidence="2" type="ORF">AVDCRST_MAG43-1428</name>
</gene>
<dbReference type="PROSITE" id="PS51318">
    <property type="entry name" value="TAT"/>
    <property type="match status" value="1"/>
</dbReference>
<dbReference type="InterPro" id="IPR008557">
    <property type="entry name" value="PhoX"/>
</dbReference>
<dbReference type="Pfam" id="PF05787">
    <property type="entry name" value="PhoX"/>
    <property type="match status" value="1"/>
</dbReference>
<dbReference type="PANTHER" id="PTHR35399">
    <property type="entry name" value="SLR8030 PROTEIN"/>
    <property type="match status" value="1"/>
</dbReference>
<sequence>MKPIEYEGDKSRIYSTAGTGETMAEIMARRFSRRSILASGTVGAAAALLGANGAAAQSTPSAATPGATPVGTPGATPVAGATFSFSSLTLQGGDTPVVPEGYSVVPFLRWGDPLFADSPAFDPAAQSAASQARQIGYNCDYIGWISLPMGSDSSDNGLLVFNHEYTNPELMFAGYLQPNPEYNAADEDSEEFLAATNQEIVDTELEAHGLSVVEVKRDENGEWGVVLDSQYNRRITATTPMTLTGPVAGTDLVKTNEDAEGTTVSGTLNNCAGGTTPWGTVLSGEENFDQYFANLEAIAEDDPVRAIHDRYGLSEGASDRQWENYHPRFDLAQEPNEPIRFGWGVEIDPFDPTSTPKKRTALGRNKHEGHTSVVSPGGNVVIYSGDDERFEYAYKFVTAGTFDESNREANLDLLDEGTLYVAKFNDDGSGEWLPLVHGEGGLDEAAGFASQADVLINTRAAADVLGATKMDRPEDFETNPVTKKVYLVCTNNSNRAVEDNAGTDAANPRAENRTGHIIEITETDDDHASTTFDWEIFLLAGDPADETTYFAGFPKDNVSPIASPDNITFDALGNIWISTDGLPNTFEEANDGLFVAVTEGENRGNLQQFFSTVVGAECSGPVFNPDNTALFASVQHPGEGGRVEDPVTLWPDGEGVTRPTIVLITKDDGGPIGQ</sequence>
<organism evidence="2">
    <name type="scientific">uncultured Thermomicrobiales bacterium</name>
    <dbReference type="NCBI Taxonomy" id="1645740"/>
    <lineage>
        <taxon>Bacteria</taxon>
        <taxon>Pseudomonadati</taxon>
        <taxon>Thermomicrobiota</taxon>
        <taxon>Thermomicrobia</taxon>
        <taxon>Thermomicrobiales</taxon>
        <taxon>environmental samples</taxon>
    </lineage>
</organism>
<dbReference type="EMBL" id="CADCWI010000076">
    <property type="protein sequence ID" value="CAA9555512.1"/>
    <property type="molecule type" value="Genomic_DNA"/>
</dbReference>
<dbReference type="InterPro" id="IPR006311">
    <property type="entry name" value="TAT_signal"/>
</dbReference>
<dbReference type="AlphaFoldDB" id="A0A6J4UNA9"/>
<feature type="region of interest" description="Disordered" evidence="1">
    <location>
        <begin position="350"/>
        <end position="371"/>
    </location>
</feature>
<dbReference type="PANTHER" id="PTHR35399:SF2">
    <property type="entry name" value="DUF839 DOMAIN-CONTAINING PROTEIN"/>
    <property type="match status" value="1"/>
</dbReference>
<evidence type="ECO:0000313" key="2">
    <source>
        <dbReference type="EMBL" id="CAA9555512.1"/>
    </source>
</evidence>
<name>A0A6J4UNA9_9BACT</name>
<reference evidence="2" key="1">
    <citation type="submission" date="2020-02" db="EMBL/GenBank/DDBJ databases">
        <authorList>
            <person name="Meier V. D."/>
        </authorList>
    </citation>
    <scope>NUCLEOTIDE SEQUENCE</scope>
    <source>
        <strain evidence="2">AVDCRST_MAG43</strain>
    </source>
</reference>
<protein>
    <submittedName>
        <fullName evidence="2">Phosphatase</fullName>
    </submittedName>
</protein>
<dbReference type="SUPFAM" id="SSF63829">
    <property type="entry name" value="Calcium-dependent phosphotriesterase"/>
    <property type="match status" value="1"/>
</dbReference>